<dbReference type="OrthoDB" id="9815116at2"/>
<dbReference type="SUPFAM" id="SSF52540">
    <property type="entry name" value="P-loop containing nucleoside triphosphate hydrolases"/>
    <property type="match status" value="1"/>
</dbReference>
<dbReference type="CDD" id="cd02042">
    <property type="entry name" value="ParAB_family"/>
    <property type="match status" value="1"/>
</dbReference>
<protein>
    <submittedName>
        <fullName evidence="3">Soj-like protein</fullName>
    </submittedName>
</protein>
<dbReference type="Proteomes" id="UP000317318">
    <property type="component" value="Chromosome"/>
</dbReference>
<organism evidence="3 4">
    <name type="scientific">Stratiformator vulcanicus</name>
    <dbReference type="NCBI Taxonomy" id="2527980"/>
    <lineage>
        <taxon>Bacteria</taxon>
        <taxon>Pseudomonadati</taxon>
        <taxon>Planctomycetota</taxon>
        <taxon>Planctomycetia</taxon>
        <taxon>Planctomycetales</taxon>
        <taxon>Planctomycetaceae</taxon>
        <taxon>Stratiformator</taxon>
    </lineage>
</organism>
<dbReference type="InterPro" id="IPR027417">
    <property type="entry name" value="P-loop_NTPase"/>
</dbReference>
<feature type="compositionally biased region" description="Polar residues" evidence="1">
    <location>
        <begin position="266"/>
        <end position="293"/>
    </location>
</feature>
<evidence type="ECO:0000313" key="4">
    <source>
        <dbReference type="Proteomes" id="UP000317318"/>
    </source>
</evidence>
<feature type="region of interest" description="Disordered" evidence="1">
    <location>
        <begin position="266"/>
        <end position="310"/>
    </location>
</feature>
<dbReference type="FunFam" id="3.40.50.300:FF:000285">
    <property type="entry name" value="Sporulation initiation inhibitor Soj"/>
    <property type="match status" value="1"/>
</dbReference>
<feature type="domain" description="AAA" evidence="2">
    <location>
        <begin position="1"/>
        <end position="178"/>
    </location>
</feature>
<proteinExistence type="predicted"/>
<dbReference type="InterPro" id="IPR050678">
    <property type="entry name" value="DNA_Partitioning_ATPase"/>
</dbReference>
<dbReference type="AlphaFoldDB" id="A0A517R7J7"/>
<reference evidence="3 4" key="1">
    <citation type="submission" date="2019-02" db="EMBL/GenBank/DDBJ databases">
        <title>Deep-cultivation of Planctomycetes and their phenomic and genomic characterization uncovers novel biology.</title>
        <authorList>
            <person name="Wiegand S."/>
            <person name="Jogler M."/>
            <person name="Boedeker C."/>
            <person name="Pinto D."/>
            <person name="Vollmers J."/>
            <person name="Rivas-Marin E."/>
            <person name="Kohn T."/>
            <person name="Peeters S.H."/>
            <person name="Heuer A."/>
            <person name="Rast P."/>
            <person name="Oberbeckmann S."/>
            <person name="Bunk B."/>
            <person name="Jeske O."/>
            <person name="Meyerdierks A."/>
            <person name="Storesund J.E."/>
            <person name="Kallscheuer N."/>
            <person name="Luecker S."/>
            <person name="Lage O.M."/>
            <person name="Pohl T."/>
            <person name="Merkel B.J."/>
            <person name="Hornburger P."/>
            <person name="Mueller R.-W."/>
            <person name="Bruemmer F."/>
            <person name="Labrenz M."/>
            <person name="Spormann A.M."/>
            <person name="Op den Camp H."/>
            <person name="Overmann J."/>
            <person name="Amann R."/>
            <person name="Jetten M.S.M."/>
            <person name="Mascher T."/>
            <person name="Medema M.H."/>
            <person name="Devos D.P."/>
            <person name="Kaster A.-K."/>
            <person name="Ovreas L."/>
            <person name="Rohde M."/>
            <person name="Galperin M.Y."/>
            <person name="Jogler C."/>
        </authorList>
    </citation>
    <scope>NUCLEOTIDE SEQUENCE [LARGE SCALE GENOMIC DNA]</scope>
    <source>
        <strain evidence="3 4">Pan189</strain>
    </source>
</reference>
<evidence type="ECO:0000256" key="1">
    <source>
        <dbReference type="SAM" id="MobiDB-lite"/>
    </source>
</evidence>
<keyword evidence="4" id="KW-1185">Reference proteome</keyword>
<dbReference type="PANTHER" id="PTHR13696:SF52">
    <property type="entry name" value="PARA FAMILY PROTEIN CT_582"/>
    <property type="match status" value="1"/>
</dbReference>
<gene>
    <name evidence="3" type="ORF">Pan189_42440</name>
</gene>
<dbReference type="InterPro" id="IPR025669">
    <property type="entry name" value="AAA_dom"/>
</dbReference>
<dbReference type="Gene3D" id="3.40.50.300">
    <property type="entry name" value="P-loop containing nucleotide triphosphate hydrolases"/>
    <property type="match status" value="1"/>
</dbReference>
<name>A0A517R7J7_9PLAN</name>
<dbReference type="PANTHER" id="PTHR13696">
    <property type="entry name" value="P-LOOP CONTAINING NUCLEOSIDE TRIPHOSPHATE HYDROLASE"/>
    <property type="match status" value="1"/>
</dbReference>
<evidence type="ECO:0000259" key="2">
    <source>
        <dbReference type="Pfam" id="PF13614"/>
    </source>
</evidence>
<evidence type="ECO:0000313" key="3">
    <source>
        <dbReference type="EMBL" id="QDT39832.1"/>
    </source>
</evidence>
<sequence length="310" mass="33118">MRTIALMNQKGGVGKTTTSVNLAAGLARMGHRVCVIDLDPQGHSSMHLGIEAAKQKATVYDVFSGQAKLVDARRMAAANLWVVPADLDLAAAEMELVDAKNREFVLKRAIREMVAVDPFDYILFDCPPSLGVLTINALTAADEVIIPLQPHFFALQGLSKLLQTTQLISHRLNPQLEVSGVVLCLYESGTRLAADVTDDMTEFLKKAPANAPWAGAKIFDARIRRNIKLAEAPSFGQSIFAYAPSCPGGKDYEALAGEVHALKLTNATADSETTDEPTTIPFSPPGESNSSEAENVAAEGNLADDARSAA</sequence>
<dbReference type="RefSeq" id="WP_145365944.1">
    <property type="nucleotide sequence ID" value="NZ_CP036268.1"/>
</dbReference>
<dbReference type="KEGG" id="svp:Pan189_42440"/>
<dbReference type="Pfam" id="PF13614">
    <property type="entry name" value="AAA_31"/>
    <property type="match status" value="1"/>
</dbReference>
<dbReference type="EMBL" id="CP036268">
    <property type="protein sequence ID" value="QDT39832.1"/>
    <property type="molecule type" value="Genomic_DNA"/>
</dbReference>
<accession>A0A517R7J7</accession>